<gene>
    <name evidence="3" type="ORF">OOZ53_13330</name>
</gene>
<dbReference type="Gene3D" id="3.40.50.720">
    <property type="entry name" value="NAD(P)-binding Rossmann-like Domain"/>
    <property type="match status" value="1"/>
</dbReference>
<dbReference type="RefSeq" id="WP_271090077.1">
    <property type="nucleotide sequence ID" value="NZ_JAPJZH010000007.1"/>
</dbReference>
<feature type="domain" description="NAD-dependent epimerase/dehydratase" evidence="2">
    <location>
        <begin position="6"/>
        <end position="249"/>
    </location>
</feature>
<dbReference type="InterPro" id="IPR001509">
    <property type="entry name" value="Epimerase_deHydtase"/>
</dbReference>
<dbReference type="EMBL" id="JAPJZH010000007">
    <property type="protein sequence ID" value="MDA4846342.1"/>
    <property type="molecule type" value="Genomic_DNA"/>
</dbReference>
<dbReference type="Pfam" id="PF01370">
    <property type="entry name" value="Epimerase"/>
    <property type="match status" value="1"/>
</dbReference>
<dbReference type="SUPFAM" id="SSF51735">
    <property type="entry name" value="NAD(P)-binding Rossmann-fold domains"/>
    <property type="match status" value="1"/>
</dbReference>
<evidence type="ECO:0000313" key="4">
    <source>
        <dbReference type="Proteomes" id="UP001148313"/>
    </source>
</evidence>
<sequence length="341" mass="37719">MAPSKIVVCGAGGFIGSHLVKRLKQEGHWVRGVDLKHPEFSKSAADDFRIADLSRQDECAQVFDQSFDAIYQLAADMGGAGYIFTGENDASVMHNSMSINLNVLEAARRCGVEKTFYSSSACVYPEHNQLDPDNPVTSEDSAYPADPDSEYGWEKLFSERLYFAFNRNAGMKNCVARYHNIFGPEGTWRGGREKVPAALCRKIAEASDGGSIEIWGDGKQTRSFLYVDECVEGSIRLMESEFDGPVNIGSEEMVSINQLAELIMDVAGKKLTIQHVPGPLGVRGRNSDNRLIREKLGWEPEYGLVKGLEATYRWIHDQVHGNKLQRNKPLSGNSKSVAAAF</sequence>
<comment type="caution">
    <text evidence="3">The sequence shown here is derived from an EMBL/GenBank/DDBJ whole genome shotgun (WGS) entry which is preliminary data.</text>
</comment>
<proteinExistence type="predicted"/>
<keyword evidence="4" id="KW-1185">Reference proteome</keyword>
<evidence type="ECO:0000259" key="2">
    <source>
        <dbReference type="Pfam" id="PF01370"/>
    </source>
</evidence>
<evidence type="ECO:0000313" key="3">
    <source>
        <dbReference type="EMBL" id="MDA4846342.1"/>
    </source>
</evidence>
<reference evidence="3" key="1">
    <citation type="submission" date="2022-11" db="EMBL/GenBank/DDBJ databases">
        <title>Hoeflea poritis sp. nov., isolated from scleractinian coral Porites lutea.</title>
        <authorList>
            <person name="Zhang G."/>
            <person name="Wei Q."/>
            <person name="Cai L."/>
        </authorList>
    </citation>
    <scope>NUCLEOTIDE SEQUENCE</scope>
    <source>
        <strain evidence="3">E7-10</strain>
    </source>
</reference>
<organism evidence="3 4">
    <name type="scientific">Hoeflea poritis</name>
    <dbReference type="NCBI Taxonomy" id="2993659"/>
    <lineage>
        <taxon>Bacteria</taxon>
        <taxon>Pseudomonadati</taxon>
        <taxon>Pseudomonadota</taxon>
        <taxon>Alphaproteobacteria</taxon>
        <taxon>Hyphomicrobiales</taxon>
        <taxon>Rhizobiaceae</taxon>
        <taxon>Hoeflea</taxon>
    </lineage>
</organism>
<keyword evidence="1" id="KW-0520">NAD</keyword>
<dbReference type="Proteomes" id="UP001148313">
    <property type="component" value="Unassembled WGS sequence"/>
</dbReference>
<dbReference type="InterPro" id="IPR036291">
    <property type="entry name" value="NAD(P)-bd_dom_sf"/>
</dbReference>
<dbReference type="Gene3D" id="3.90.25.10">
    <property type="entry name" value="UDP-galactose 4-epimerase, domain 1"/>
    <property type="match status" value="1"/>
</dbReference>
<protein>
    <submittedName>
        <fullName evidence="3">NAD-dependent epimerase/dehydratase family protein</fullName>
    </submittedName>
</protein>
<accession>A0ABT4VNS6</accession>
<evidence type="ECO:0000256" key="1">
    <source>
        <dbReference type="ARBA" id="ARBA00023027"/>
    </source>
</evidence>
<name>A0ABT4VNS6_9HYPH</name>
<dbReference type="PANTHER" id="PTHR43574">
    <property type="entry name" value="EPIMERASE-RELATED"/>
    <property type="match status" value="1"/>
</dbReference>